<reference evidence="1 2" key="1">
    <citation type="submission" date="2024-02" db="EMBL/GenBank/DDBJ databases">
        <authorList>
            <person name="Chen Y."/>
            <person name="Shah S."/>
            <person name="Dougan E. K."/>
            <person name="Thang M."/>
            <person name="Chan C."/>
        </authorList>
    </citation>
    <scope>NUCLEOTIDE SEQUENCE [LARGE SCALE GENOMIC DNA]</scope>
</reference>
<protein>
    <submittedName>
        <fullName evidence="1">Uncharacterized protein</fullName>
    </submittedName>
</protein>
<name>A0ABP0HFK3_9DINO</name>
<comment type="caution">
    <text evidence="1">The sequence shown here is derived from an EMBL/GenBank/DDBJ whole genome shotgun (WGS) entry which is preliminary data.</text>
</comment>
<keyword evidence="2" id="KW-1185">Reference proteome</keyword>
<organism evidence="1 2">
    <name type="scientific">Durusdinium trenchii</name>
    <dbReference type="NCBI Taxonomy" id="1381693"/>
    <lineage>
        <taxon>Eukaryota</taxon>
        <taxon>Sar</taxon>
        <taxon>Alveolata</taxon>
        <taxon>Dinophyceae</taxon>
        <taxon>Suessiales</taxon>
        <taxon>Symbiodiniaceae</taxon>
        <taxon>Durusdinium</taxon>
    </lineage>
</organism>
<dbReference type="Proteomes" id="UP001642464">
    <property type="component" value="Unassembled WGS sequence"/>
</dbReference>
<sequence length="52" mass="5833">MSSPWSSQITSLWSSGGPTVQRCLEMRRTWSCKVLPTLSRCARDGGTWLALF</sequence>
<accession>A0ABP0HFK3</accession>
<evidence type="ECO:0000313" key="2">
    <source>
        <dbReference type="Proteomes" id="UP001642464"/>
    </source>
</evidence>
<gene>
    <name evidence="1" type="ORF">SCF082_LOCUS1561</name>
</gene>
<dbReference type="EMBL" id="CAXAMM010000780">
    <property type="protein sequence ID" value="CAK8988875.1"/>
    <property type="molecule type" value="Genomic_DNA"/>
</dbReference>
<evidence type="ECO:0000313" key="1">
    <source>
        <dbReference type="EMBL" id="CAK8988875.1"/>
    </source>
</evidence>
<proteinExistence type="predicted"/>